<dbReference type="InterPro" id="IPR051403">
    <property type="entry name" value="NosZ/Cyto_c_oxidase_sub2"/>
</dbReference>
<dbReference type="GO" id="GO:0016020">
    <property type="term" value="C:membrane"/>
    <property type="evidence" value="ECO:0007669"/>
    <property type="project" value="InterPro"/>
</dbReference>
<protein>
    <submittedName>
        <fullName evidence="6">Cytochrome c oxidase subunit II</fullName>
    </submittedName>
</protein>
<dbReference type="InterPro" id="IPR002429">
    <property type="entry name" value="CcO_II-like_C"/>
</dbReference>
<feature type="domain" description="Cytochrome oxidase subunit II copper A binding" evidence="5">
    <location>
        <begin position="69"/>
        <end position="172"/>
    </location>
</feature>
<comment type="subcellular location">
    <subcellularLocation>
        <location evidence="1">Cell envelope</location>
    </subcellularLocation>
</comment>
<dbReference type="EMBL" id="LXQC01000187">
    <property type="protein sequence ID" value="TFE66222.1"/>
    <property type="molecule type" value="Genomic_DNA"/>
</dbReference>
<dbReference type="Gene3D" id="2.60.40.420">
    <property type="entry name" value="Cupredoxins - blue copper proteins"/>
    <property type="match status" value="1"/>
</dbReference>
<evidence type="ECO:0000256" key="4">
    <source>
        <dbReference type="SAM" id="Phobius"/>
    </source>
</evidence>
<feature type="transmembrane region" description="Helical" evidence="4">
    <location>
        <begin position="7"/>
        <end position="28"/>
    </location>
</feature>
<proteinExistence type="predicted"/>
<keyword evidence="4" id="KW-0812">Transmembrane</keyword>
<evidence type="ECO:0000256" key="2">
    <source>
        <dbReference type="ARBA" id="ARBA00022723"/>
    </source>
</evidence>
<dbReference type="GO" id="GO:0005507">
    <property type="term" value="F:copper ion binding"/>
    <property type="evidence" value="ECO:0007669"/>
    <property type="project" value="InterPro"/>
</dbReference>
<dbReference type="PROSITE" id="PS50857">
    <property type="entry name" value="COX2_CUA"/>
    <property type="match status" value="1"/>
</dbReference>
<keyword evidence="3" id="KW-0186">Copper</keyword>
<organism evidence="6 7">
    <name type="scientific">Methylacidiphilum caldifontis</name>
    <dbReference type="NCBI Taxonomy" id="2795386"/>
    <lineage>
        <taxon>Bacteria</taxon>
        <taxon>Pseudomonadati</taxon>
        <taxon>Verrucomicrobiota</taxon>
        <taxon>Methylacidiphilae</taxon>
        <taxon>Methylacidiphilales</taxon>
        <taxon>Methylacidiphilaceae</taxon>
        <taxon>Methylacidiphilum (ex Ratnadevi et al. 2023)</taxon>
    </lineage>
</organism>
<reference evidence="6 7" key="1">
    <citation type="submission" date="2016-05" db="EMBL/GenBank/DDBJ databases">
        <title>Diversity and Homogeneity among Thermoacidophilic Verrucomicrobia Methanotrophs Linked with Geographical Origin.</title>
        <authorList>
            <person name="Erikstad H.-A."/>
            <person name="Smestad N.B."/>
            <person name="Ceballos R.M."/>
            <person name="Birkeland N.-K."/>
        </authorList>
    </citation>
    <scope>NUCLEOTIDE SEQUENCE [LARGE SCALE GENOMIC DNA]</scope>
    <source>
        <strain evidence="6 7">Phi</strain>
    </source>
</reference>
<dbReference type="Pfam" id="PF00116">
    <property type="entry name" value="COX2"/>
    <property type="match status" value="1"/>
</dbReference>
<gene>
    <name evidence="6" type="ORF">A7Q10_02525</name>
</gene>
<dbReference type="SUPFAM" id="SSF49503">
    <property type="entry name" value="Cupredoxins"/>
    <property type="match status" value="1"/>
</dbReference>
<keyword evidence="4" id="KW-0472">Membrane</keyword>
<dbReference type="RefSeq" id="WP_134440877.1">
    <property type="nucleotide sequence ID" value="NZ_LXQC01000187.1"/>
</dbReference>
<evidence type="ECO:0000313" key="6">
    <source>
        <dbReference type="EMBL" id="TFE66222.1"/>
    </source>
</evidence>
<keyword evidence="2" id="KW-0479">Metal-binding</keyword>
<evidence type="ECO:0000259" key="5">
    <source>
        <dbReference type="PROSITE" id="PS50857"/>
    </source>
</evidence>
<evidence type="ECO:0000256" key="3">
    <source>
        <dbReference type="ARBA" id="ARBA00023008"/>
    </source>
</evidence>
<sequence>MDKRERIYLWIATVMLGIFMMAIIYSTLVLSIRIPSDKGKIIVKPGESLVQSVFQTPPFDHPGLYKRGEKEYELVIVGQAWAFNPADIEIPLNSTVRIKATSLDLQHGFYIASTPVNIMLIPGEITVLEYKFKKAGSYRIICNEYCGMLHHAMTKCAGLPCRLGRGRIARTA</sequence>
<dbReference type="GO" id="GO:0030313">
    <property type="term" value="C:cell envelope"/>
    <property type="evidence" value="ECO:0007669"/>
    <property type="project" value="UniProtKB-SubCell"/>
</dbReference>
<dbReference type="CDD" id="cd13913">
    <property type="entry name" value="ba3_CcO_II_C"/>
    <property type="match status" value="1"/>
</dbReference>
<dbReference type="OrthoDB" id="9773456at2"/>
<dbReference type="Proteomes" id="UP000297713">
    <property type="component" value="Unassembled WGS sequence"/>
</dbReference>
<dbReference type="PANTHER" id="PTHR42838:SF2">
    <property type="entry name" value="NITROUS-OXIDE REDUCTASE"/>
    <property type="match status" value="1"/>
</dbReference>
<dbReference type="InterPro" id="IPR008972">
    <property type="entry name" value="Cupredoxin"/>
</dbReference>
<name>A0A4Y8P860_9BACT</name>
<dbReference type="AlphaFoldDB" id="A0A4Y8P860"/>
<evidence type="ECO:0000313" key="7">
    <source>
        <dbReference type="Proteomes" id="UP000297713"/>
    </source>
</evidence>
<dbReference type="PANTHER" id="PTHR42838">
    <property type="entry name" value="CYTOCHROME C OXIDASE SUBUNIT II"/>
    <property type="match status" value="1"/>
</dbReference>
<accession>A0A4Y8P860</accession>
<dbReference type="GO" id="GO:0004129">
    <property type="term" value="F:cytochrome-c oxidase activity"/>
    <property type="evidence" value="ECO:0007669"/>
    <property type="project" value="InterPro"/>
</dbReference>
<comment type="caution">
    <text evidence="6">The sequence shown here is derived from an EMBL/GenBank/DDBJ whole genome shotgun (WGS) entry which is preliminary data.</text>
</comment>
<keyword evidence="7" id="KW-1185">Reference proteome</keyword>
<keyword evidence="4" id="KW-1133">Transmembrane helix</keyword>
<evidence type="ECO:0000256" key="1">
    <source>
        <dbReference type="ARBA" id="ARBA00004196"/>
    </source>
</evidence>
<dbReference type="InterPro" id="IPR034214">
    <property type="entry name" value="Ba3_CcO_II_C"/>
</dbReference>